<keyword evidence="1" id="KW-0472">Membrane</keyword>
<evidence type="ECO:0000313" key="4">
    <source>
        <dbReference type="Proteomes" id="UP000308197"/>
    </source>
</evidence>
<keyword evidence="1" id="KW-0812">Transmembrane</keyword>
<dbReference type="Pfam" id="PF20152">
    <property type="entry name" value="DUF6534"/>
    <property type="match status" value="1"/>
</dbReference>
<keyword evidence="1" id="KW-1133">Transmembrane helix</keyword>
<sequence>MNSTTLGLDPPVLPALDNTLGAMLLGTFAGLILEGLLVHQSVRYFRLYPNDSLLLKLWVAILLFLETVNCALNMHMCYWNMVVNYFNPIALNGTPIWSAKLFIITGLCSANGKVWPFSTDDPHVSADIFSNSPASRPRWNAPSQMDFLSDMWLATLGSGLFGCSDLITTSILIHVLRKSRTGIKRTNWTIDVLVRYAFTTGFIITFFQVISIICSSLWPTKLIFWPVTVILTKTAASSMLISLNMRSWLGNTDVTDIDPMSPFTTSIKFQHSQQPTASRTPGFRLGLRGKVTQLQNASSSRDTASSEAIELDVLGASGDVLGKHGCTMSDSDVLDIKHDANVLVKDEESNV</sequence>
<dbReference type="PANTHER" id="PTHR40465">
    <property type="entry name" value="CHROMOSOME 1, WHOLE GENOME SHOTGUN SEQUENCE"/>
    <property type="match status" value="1"/>
</dbReference>
<feature type="transmembrane region" description="Helical" evidence="1">
    <location>
        <begin position="152"/>
        <end position="176"/>
    </location>
</feature>
<dbReference type="PANTHER" id="PTHR40465:SF1">
    <property type="entry name" value="DUF6534 DOMAIN-CONTAINING PROTEIN"/>
    <property type="match status" value="1"/>
</dbReference>
<protein>
    <recommendedName>
        <fullName evidence="2">DUF6534 domain-containing protein</fullName>
    </recommendedName>
</protein>
<dbReference type="AlphaFoldDB" id="A0A5C3P4C9"/>
<organism evidence="3 4">
    <name type="scientific">Polyporus arcularius HHB13444</name>
    <dbReference type="NCBI Taxonomy" id="1314778"/>
    <lineage>
        <taxon>Eukaryota</taxon>
        <taxon>Fungi</taxon>
        <taxon>Dikarya</taxon>
        <taxon>Basidiomycota</taxon>
        <taxon>Agaricomycotina</taxon>
        <taxon>Agaricomycetes</taxon>
        <taxon>Polyporales</taxon>
        <taxon>Polyporaceae</taxon>
        <taxon>Polyporus</taxon>
    </lineage>
</organism>
<evidence type="ECO:0000256" key="1">
    <source>
        <dbReference type="SAM" id="Phobius"/>
    </source>
</evidence>
<feature type="transmembrane region" description="Helical" evidence="1">
    <location>
        <begin position="196"/>
        <end position="218"/>
    </location>
</feature>
<evidence type="ECO:0000313" key="3">
    <source>
        <dbReference type="EMBL" id="TFK83150.1"/>
    </source>
</evidence>
<accession>A0A5C3P4C9</accession>
<reference evidence="3 4" key="1">
    <citation type="journal article" date="2019" name="Nat. Ecol. Evol.">
        <title>Megaphylogeny resolves global patterns of mushroom evolution.</title>
        <authorList>
            <person name="Varga T."/>
            <person name="Krizsan K."/>
            <person name="Foldi C."/>
            <person name="Dima B."/>
            <person name="Sanchez-Garcia M."/>
            <person name="Sanchez-Ramirez S."/>
            <person name="Szollosi G.J."/>
            <person name="Szarkandi J.G."/>
            <person name="Papp V."/>
            <person name="Albert L."/>
            <person name="Andreopoulos W."/>
            <person name="Angelini C."/>
            <person name="Antonin V."/>
            <person name="Barry K.W."/>
            <person name="Bougher N.L."/>
            <person name="Buchanan P."/>
            <person name="Buyck B."/>
            <person name="Bense V."/>
            <person name="Catcheside P."/>
            <person name="Chovatia M."/>
            <person name="Cooper J."/>
            <person name="Damon W."/>
            <person name="Desjardin D."/>
            <person name="Finy P."/>
            <person name="Geml J."/>
            <person name="Haridas S."/>
            <person name="Hughes K."/>
            <person name="Justo A."/>
            <person name="Karasinski D."/>
            <person name="Kautmanova I."/>
            <person name="Kiss B."/>
            <person name="Kocsube S."/>
            <person name="Kotiranta H."/>
            <person name="LaButti K.M."/>
            <person name="Lechner B.E."/>
            <person name="Liimatainen K."/>
            <person name="Lipzen A."/>
            <person name="Lukacs Z."/>
            <person name="Mihaltcheva S."/>
            <person name="Morgado L.N."/>
            <person name="Niskanen T."/>
            <person name="Noordeloos M.E."/>
            <person name="Ohm R.A."/>
            <person name="Ortiz-Santana B."/>
            <person name="Ovrebo C."/>
            <person name="Racz N."/>
            <person name="Riley R."/>
            <person name="Savchenko A."/>
            <person name="Shiryaev A."/>
            <person name="Soop K."/>
            <person name="Spirin V."/>
            <person name="Szebenyi C."/>
            <person name="Tomsovsky M."/>
            <person name="Tulloss R.E."/>
            <person name="Uehling J."/>
            <person name="Grigoriev I.V."/>
            <person name="Vagvolgyi C."/>
            <person name="Papp T."/>
            <person name="Martin F.M."/>
            <person name="Miettinen O."/>
            <person name="Hibbett D.S."/>
            <person name="Nagy L.G."/>
        </authorList>
    </citation>
    <scope>NUCLEOTIDE SEQUENCE [LARGE SCALE GENOMIC DNA]</scope>
    <source>
        <strain evidence="3 4">HHB13444</strain>
    </source>
</reference>
<dbReference type="EMBL" id="ML211417">
    <property type="protein sequence ID" value="TFK83150.1"/>
    <property type="molecule type" value="Genomic_DNA"/>
</dbReference>
<keyword evidence="4" id="KW-1185">Reference proteome</keyword>
<proteinExistence type="predicted"/>
<feature type="transmembrane region" description="Helical" evidence="1">
    <location>
        <begin position="54"/>
        <end position="76"/>
    </location>
</feature>
<feature type="transmembrane region" description="Helical" evidence="1">
    <location>
        <begin position="20"/>
        <end position="42"/>
    </location>
</feature>
<dbReference type="Proteomes" id="UP000308197">
    <property type="component" value="Unassembled WGS sequence"/>
</dbReference>
<dbReference type="InParanoid" id="A0A5C3P4C9"/>
<name>A0A5C3P4C9_9APHY</name>
<feature type="domain" description="DUF6534" evidence="2">
    <location>
        <begin position="163"/>
        <end position="247"/>
    </location>
</feature>
<dbReference type="InterPro" id="IPR045339">
    <property type="entry name" value="DUF6534"/>
</dbReference>
<evidence type="ECO:0000259" key="2">
    <source>
        <dbReference type="Pfam" id="PF20152"/>
    </source>
</evidence>
<gene>
    <name evidence="3" type="ORF">K466DRAFT_666044</name>
</gene>
<dbReference type="STRING" id="1314778.A0A5C3P4C9"/>
<feature type="transmembrane region" description="Helical" evidence="1">
    <location>
        <begin position="224"/>
        <end position="243"/>
    </location>
</feature>